<name>A0AAV6U1E4_9ARAC</name>
<gene>
    <name evidence="2" type="ORF">JTE90_007060</name>
</gene>
<evidence type="ECO:0000256" key="1">
    <source>
        <dbReference type="SAM" id="MobiDB-lite"/>
    </source>
</evidence>
<organism evidence="2 3">
    <name type="scientific">Oedothorax gibbosus</name>
    <dbReference type="NCBI Taxonomy" id="931172"/>
    <lineage>
        <taxon>Eukaryota</taxon>
        <taxon>Metazoa</taxon>
        <taxon>Ecdysozoa</taxon>
        <taxon>Arthropoda</taxon>
        <taxon>Chelicerata</taxon>
        <taxon>Arachnida</taxon>
        <taxon>Araneae</taxon>
        <taxon>Araneomorphae</taxon>
        <taxon>Entelegynae</taxon>
        <taxon>Araneoidea</taxon>
        <taxon>Linyphiidae</taxon>
        <taxon>Erigoninae</taxon>
        <taxon>Oedothorax</taxon>
    </lineage>
</organism>
<evidence type="ECO:0000313" key="3">
    <source>
        <dbReference type="Proteomes" id="UP000827092"/>
    </source>
</evidence>
<comment type="caution">
    <text evidence="2">The sequence shown here is derived from an EMBL/GenBank/DDBJ whole genome shotgun (WGS) entry which is preliminary data.</text>
</comment>
<feature type="compositionally biased region" description="Pro residues" evidence="1">
    <location>
        <begin position="191"/>
        <end position="206"/>
    </location>
</feature>
<sequence>MPSMTEDETVKLDKLKGERSQLRRVFTNAARRFSDVLESTDIQTKDISSDFNKVIEKAERLFKVDEEIKAVTFEYTDEEFDIIESYRDKLTEIKSKYSKHLQEDFKHPEDDVRSTSSKVEDPWLIAKVIKVGPQPRTYTVKADNGGTYVRNRFFLRPYNGPAQVVAEDVSSTVEDYYEDVLPVPPPAQVVPPAPLQVVPPAPPPAPSTSTTRSGRTVTVPTRYRTS</sequence>
<proteinExistence type="predicted"/>
<dbReference type="Proteomes" id="UP000827092">
    <property type="component" value="Unassembled WGS sequence"/>
</dbReference>
<dbReference type="EMBL" id="JAFNEN010000718">
    <property type="protein sequence ID" value="KAG8178075.1"/>
    <property type="molecule type" value="Genomic_DNA"/>
</dbReference>
<keyword evidence="3" id="KW-1185">Reference proteome</keyword>
<accession>A0AAV6U1E4</accession>
<reference evidence="2 3" key="1">
    <citation type="journal article" date="2022" name="Nat. Ecol. Evol.">
        <title>A masculinizing supergene underlies an exaggerated male reproductive morph in a spider.</title>
        <authorList>
            <person name="Hendrickx F."/>
            <person name="De Corte Z."/>
            <person name="Sonet G."/>
            <person name="Van Belleghem S.M."/>
            <person name="Kostlbacher S."/>
            <person name="Vangestel C."/>
        </authorList>
    </citation>
    <scope>NUCLEOTIDE SEQUENCE [LARGE SCALE GENOMIC DNA]</scope>
    <source>
        <strain evidence="2">W744_W776</strain>
    </source>
</reference>
<feature type="compositionally biased region" description="Low complexity" evidence="1">
    <location>
        <begin position="207"/>
        <end position="226"/>
    </location>
</feature>
<feature type="region of interest" description="Disordered" evidence="1">
    <location>
        <begin position="191"/>
        <end position="226"/>
    </location>
</feature>
<dbReference type="AlphaFoldDB" id="A0AAV6U1E4"/>
<protein>
    <submittedName>
        <fullName evidence="2">Uncharacterized protein</fullName>
    </submittedName>
</protein>
<evidence type="ECO:0000313" key="2">
    <source>
        <dbReference type="EMBL" id="KAG8178075.1"/>
    </source>
</evidence>